<reference evidence="2 3" key="1">
    <citation type="journal article" date="2014" name="PLoS ONE">
        <title>Genomic Sequencing and Analysis of Sucra jujuba Nucleopolyhedrovirus.</title>
        <authorList>
            <person name="Liu X."/>
            <person name="Yin F."/>
            <person name="Zhu Z."/>
            <person name="Hou D."/>
            <person name="Wang J."/>
            <person name="Zhang L."/>
            <person name="Wang M."/>
            <person name="Wang H."/>
            <person name="Hu Z."/>
            <person name="Deng F."/>
        </authorList>
    </citation>
    <scope>NUCLEOTIDE SEQUENCE [LARGE SCALE GENOMIC DNA]</scope>
    <source>
        <strain evidence="2">473</strain>
    </source>
</reference>
<feature type="transmembrane region" description="Helical" evidence="1">
    <location>
        <begin position="95"/>
        <end position="113"/>
    </location>
</feature>
<dbReference type="KEGG" id="vg:26382515"/>
<sequence length="125" mass="14832">MIRWRMLNSNRVEVVPEDRRDAWQRLIVEVLDASPSYSTFRTNINQANFNKFDFKRPLVYDIGEKTLYVNSEFLNKSLNRPRSTITAFNIKSINVLYVFILAILLIVVAAYQFDDRIYRSADVYR</sequence>
<dbReference type="Proteomes" id="UP000201917">
    <property type="component" value="Segment"/>
</dbReference>
<keyword evidence="1" id="KW-0812">Transmembrane</keyword>
<dbReference type="InterPro" id="IPR008005">
    <property type="entry name" value="PIF6"/>
</dbReference>
<evidence type="ECO:0000313" key="2">
    <source>
        <dbReference type="EMBL" id="AIU41299.1"/>
    </source>
</evidence>
<dbReference type="OrthoDB" id="18095at10239"/>
<proteinExistence type="predicted"/>
<evidence type="ECO:0000256" key="1">
    <source>
        <dbReference type="SAM" id="Phobius"/>
    </source>
</evidence>
<keyword evidence="1" id="KW-1133">Transmembrane helix</keyword>
<keyword evidence="3" id="KW-1185">Reference proteome</keyword>
<name>A0A097P922_9ABAC</name>
<protein>
    <submittedName>
        <fullName evidence="2">Pif-6</fullName>
    </submittedName>
</protein>
<accession>A0A097P922</accession>
<evidence type="ECO:0000313" key="3">
    <source>
        <dbReference type="Proteomes" id="UP000201917"/>
    </source>
</evidence>
<dbReference type="GeneID" id="26382515"/>
<dbReference type="EMBL" id="KJ676450">
    <property type="protein sequence ID" value="AIU41299.1"/>
    <property type="molecule type" value="Genomic_DNA"/>
</dbReference>
<dbReference type="RefSeq" id="YP_009186751.1">
    <property type="nucleotide sequence ID" value="NC_028636.1"/>
</dbReference>
<dbReference type="Pfam" id="PF05341">
    <property type="entry name" value="PIF6"/>
    <property type="match status" value="1"/>
</dbReference>
<keyword evidence="1" id="KW-0472">Membrane</keyword>
<organism evidence="2 3">
    <name type="scientific">Sucra jujuba nucleopolyhedrovirus</name>
    <dbReference type="NCBI Taxonomy" id="1563660"/>
    <lineage>
        <taxon>Viruses</taxon>
        <taxon>Viruses incertae sedis</taxon>
        <taxon>Naldaviricetes</taxon>
        <taxon>Lefavirales</taxon>
        <taxon>Baculoviridae</taxon>
        <taxon>Alphabaculovirus</taxon>
        <taxon>Alphabaculovirus sujujubae</taxon>
    </lineage>
</organism>